<evidence type="ECO:0000313" key="3">
    <source>
        <dbReference type="Proteomes" id="UP000032458"/>
    </source>
</evidence>
<accession>A0A0D7CS04</accession>
<reference evidence="2 3" key="1">
    <citation type="submission" date="2014-09" db="EMBL/GenBank/DDBJ databases">
        <title>Draft genome sequence of Streptomyces natalensis ATCC 27448, producer of the antifungal pimaricin.</title>
        <authorList>
            <person name="Mendes M.V."/>
            <person name="Beites T."/>
            <person name="Pires S."/>
            <person name="Santos C.L."/>
            <person name="Moradas-Ferreira P."/>
        </authorList>
    </citation>
    <scope>NUCLEOTIDE SEQUENCE [LARGE SCALE GENOMIC DNA]</scope>
    <source>
        <strain evidence="2 3">ATCC 27448</strain>
    </source>
</reference>
<keyword evidence="3" id="KW-1185">Reference proteome</keyword>
<dbReference type="PATRIC" id="fig|1240678.4.peg.970"/>
<organism evidence="2 3">
    <name type="scientific">Streptomyces natalensis ATCC 27448</name>
    <dbReference type="NCBI Taxonomy" id="1240678"/>
    <lineage>
        <taxon>Bacteria</taxon>
        <taxon>Bacillati</taxon>
        <taxon>Actinomycetota</taxon>
        <taxon>Actinomycetes</taxon>
        <taxon>Kitasatosporales</taxon>
        <taxon>Streptomycetaceae</taxon>
        <taxon>Streptomyces</taxon>
    </lineage>
</organism>
<proteinExistence type="predicted"/>
<dbReference type="Proteomes" id="UP000032458">
    <property type="component" value="Unassembled WGS sequence"/>
</dbReference>
<gene>
    <name evidence="2" type="ORF">SNA_04595</name>
</gene>
<feature type="domain" description="DUF397" evidence="1">
    <location>
        <begin position="11"/>
        <end position="62"/>
    </location>
</feature>
<dbReference type="InterPro" id="IPR007278">
    <property type="entry name" value="DUF397"/>
</dbReference>
<dbReference type="EMBL" id="JRKI01000006">
    <property type="protein sequence ID" value="KIZ19008.1"/>
    <property type="molecule type" value="Genomic_DNA"/>
</dbReference>
<dbReference type="Pfam" id="PF04149">
    <property type="entry name" value="DUF397"/>
    <property type="match status" value="1"/>
</dbReference>
<name>A0A0D7CS04_9ACTN</name>
<comment type="caution">
    <text evidence="2">The sequence shown here is derived from an EMBL/GenBank/DDBJ whole genome shotgun (WGS) entry which is preliminary data.</text>
</comment>
<protein>
    <recommendedName>
        <fullName evidence="1">DUF397 domain-containing protein</fullName>
    </recommendedName>
</protein>
<sequence>MKGSAMAQAVVWQKSSFSGGQDAPNCLELAMAEDGVLLRESDAPTQVLSATPTQLAALVWHLRCEAR</sequence>
<evidence type="ECO:0000259" key="1">
    <source>
        <dbReference type="Pfam" id="PF04149"/>
    </source>
</evidence>
<evidence type="ECO:0000313" key="2">
    <source>
        <dbReference type="EMBL" id="KIZ19008.1"/>
    </source>
</evidence>
<dbReference type="AlphaFoldDB" id="A0A0D7CS04"/>